<dbReference type="EMBL" id="JBFXLS010000081">
    <property type="protein sequence ID" value="KAL2818778.1"/>
    <property type="molecule type" value="Genomic_DNA"/>
</dbReference>
<organism evidence="3 4">
    <name type="scientific">Aspergillus cavernicola</name>
    <dbReference type="NCBI Taxonomy" id="176166"/>
    <lineage>
        <taxon>Eukaryota</taxon>
        <taxon>Fungi</taxon>
        <taxon>Dikarya</taxon>
        <taxon>Ascomycota</taxon>
        <taxon>Pezizomycotina</taxon>
        <taxon>Eurotiomycetes</taxon>
        <taxon>Eurotiomycetidae</taxon>
        <taxon>Eurotiales</taxon>
        <taxon>Aspergillaceae</taxon>
        <taxon>Aspergillus</taxon>
        <taxon>Aspergillus subgen. Nidulantes</taxon>
    </lineage>
</organism>
<evidence type="ECO:0000256" key="1">
    <source>
        <dbReference type="SAM" id="MobiDB-lite"/>
    </source>
</evidence>
<comment type="caution">
    <text evidence="3">The sequence shown here is derived from an EMBL/GenBank/DDBJ whole genome shotgun (WGS) entry which is preliminary data.</text>
</comment>
<dbReference type="Proteomes" id="UP001610335">
    <property type="component" value="Unassembled WGS sequence"/>
</dbReference>
<keyword evidence="4" id="KW-1185">Reference proteome</keyword>
<sequence length="175" mass="18910">MSLIPIICTHEVSPPIISFILSKAYEASDKIDSPPSLLLLTTADGDELRKHTKDSVTKSPVDAFQSPFLGWDISKIARFLQDNAQKTAVDWTAFLVADDQTMADEDTLLLAYKVEGSLETVRLSTAFANSQAVSMSIATTDVAELQSLADDDGVYRGGRQGPPPKKGGKAPKKQL</sequence>
<evidence type="ECO:0000259" key="2">
    <source>
        <dbReference type="Pfam" id="PF21962"/>
    </source>
</evidence>
<gene>
    <name evidence="3" type="ORF">BDW59DRAFT_175018</name>
</gene>
<dbReference type="InterPro" id="IPR053832">
    <property type="entry name" value="DUF6924"/>
</dbReference>
<name>A0ABR4HTF7_9EURO</name>
<feature type="compositionally biased region" description="Basic residues" evidence="1">
    <location>
        <begin position="166"/>
        <end position="175"/>
    </location>
</feature>
<accession>A0ABR4HTF7</accession>
<evidence type="ECO:0000313" key="3">
    <source>
        <dbReference type="EMBL" id="KAL2818778.1"/>
    </source>
</evidence>
<dbReference type="Pfam" id="PF21962">
    <property type="entry name" value="DUF6924"/>
    <property type="match status" value="1"/>
</dbReference>
<feature type="region of interest" description="Disordered" evidence="1">
    <location>
        <begin position="151"/>
        <end position="175"/>
    </location>
</feature>
<evidence type="ECO:0000313" key="4">
    <source>
        <dbReference type="Proteomes" id="UP001610335"/>
    </source>
</evidence>
<feature type="domain" description="DUF6924" evidence="2">
    <location>
        <begin position="66"/>
        <end position="157"/>
    </location>
</feature>
<reference evidence="3 4" key="1">
    <citation type="submission" date="2024-07" db="EMBL/GenBank/DDBJ databases">
        <title>Section-level genome sequencing and comparative genomics of Aspergillus sections Usti and Cavernicolus.</title>
        <authorList>
            <consortium name="Lawrence Berkeley National Laboratory"/>
            <person name="Nybo J.L."/>
            <person name="Vesth T.C."/>
            <person name="Theobald S."/>
            <person name="Frisvad J.C."/>
            <person name="Larsen T.O."/>
            <person name="Kjaerboelling I."/>
            <person name="Rothschild-Mancinelli K."/>
            <person name="Lyhne E.K."/>
            <person name="Kogle M.E."/>
            <person name="Barry K."/>
            <person name="Clum A."/>
            <person name="Na H."/>
            <person name="Ledsgaard L."/>
            <person name="Lin J."/>
            <person name="Lipzen A."/>
            <person name="Kuo A."/>
            <person name="Riley R."/>
            <person name="Mondo S."/>
            <person name="LaButti K."/>
            <person name="Haridas S."/>
            <person name="Pangalinan J."/>
            <person name="Salamov A.A."/>
            <person name="Simmons B.A."/>
            <person name="Magnuson J.K."/>
            <person name="Chen J."/>
            <person name="Drula E."/>
            <person name="Henrissat B."/>
            <person name="Wiebenga A."/>
            <person name="Lubbers R.J."/>
            <person name="Gomes A.C."/>
            <person name="Makela M.R."/>
            <person name="Stajich J."/>
            <person name="Grigoriev I.V."/>
            <person name="Mortensen U.H."/>
            <person name="De vries R.P."/>
            <person name="Baker S.E."/>
            <person name="Andersen M.R."/>
        </authorList>
    </citation>
    <scope>NUCLEOTIDE SEQUENCE [LARGE SCALE GENOMIC DNA]</scope>
    <source>
        <strain evidence="3 4">CBS 600.67</strain>
    </source>
</reference>
<protein>
    <recommendedName>
        <fullName evidence="2">DUF6924 domain-containing protein</fullName>
    </recommendedName>
</protein>
<proteinExistence type="predicted"/>